<keyword evidence="2" id="KW-0472">Membrane</keyword>
<dbReference type="EMBL" id="FNHE01000017">
    <property type="protein sequence ID" value="SDN35086.1"/>
    <property type="molecule type" value="Genomic_DNA"/>
</dbReference>
<feature type="region of interest" description="Disordered" evidence="1">
    <location>
        <begin position="144"/>
        <end position="168"/>
    </location>
</feature>
<gene>
    <name evidence="3" type="ORF">SAMN05660642_04636</name>
</gene>
<sequence>MTAWVTALVPLLVALVSAARWPTLGKRIRDHAALVKELPPDAAKELQALLLTEVRSLAERDRRRLDRRVDWWLNARRVGLTVLLLAAVFGVIWLVSFLDSALTSAGERFDEMSLAFWAFIGVTTGGVLTVAASAASAAADGRKRRAAERSDMDAEIRQAERQEDRAAG</sequence>
<keyword evidence="2" id="KW-1133">Transmembrane helix</keyword>
<dbReference type="AlphaFoldDB" id="A0A1H0AQ43"/>
<organism evidence="3 4">
    <name type="scientific">Geodermatophilus siccatus</name>
    <dbReference type="NCBI Taxonomy" id="1137991"/>
    <lineage>
        <taxon>Bacteria</taxon>
        <taxon>Bacillati</taxon>
        <taxon>Actinomycetota</taxon>
        <taxon>Actinomycetes</taxon>
        <taxon>Geodermatophilales</taxon>
        <taxon>Geodermatophilaceae</taxon>
        <taxon>Geodermatophilus</taxon>
    </lineage>
</organism>
<accession>A0A1H0AQ43</accession>
<protein>
    <submittedName>
        <fullName evidence="3">Uncharacterized protein</fullName>
    </submittedName>
</protein>
<reference evidence="4" key="1">
    <citation type="submission" date="2016-10" db="EMBL/GenBank/DDBJ databases">
        <authorList>
            <person name="Varghese N."/>
            <person name="Submissions S."/>
        </authorList>
    </citation>
    <scope>NUCLEOTIDE SEQUENCE [LARGE SCALE GENOMIC DNA]</scope>
    <source>
        <strain evidence="4">DSM 45419</strain>
    </source>
</reference>
<dbReference type="Proteomes" id="UP000198680">
    <property type="component" value="Unassembled WGS sequence"/>
</dbReference>
<feature type="transmembrane region" description="Helical" evidence="2">
    <location>
        <begin position="116"/>
        <end position="139"/>
    </location>
</feature>
<name>A0A1H0AQ43_9ACTN</name>
<proteinExistence type="predicted"/>
<evidence type="ECO:0000256" key="2">
    <source>
        <dbReference type="SAM" id="Phobius"/>
    </source>
</evidence>
<dbReference type="RefSeq" id="WP_091223856.1">
    <property type="nucleotide sequence ID" value="NZ_FNHE01000017.1"/>
</dbReference>
<feature type="compositionally biased region" description="Basic and acidic residues" evidence="1">
    <location>
        <begin position="147"/>
        <end position="168"/>
    </location>
</feature>
<evidence type="ECO:0000313" key="4">
    <source>
        <dbReference type="Proteomes" id="UP000198680"/>
    </source>
</evidence>
<keyword evidence="2" id="KW-0812">Transmembrane</keyword>
<evidence type="ECO:0000313" key="3">
    <source>
        <dbReference type="EMBL" id="SDN35086.1"/>
    </source>
</evidence>
<feature type="transmembrane region" description="Helical" evidence="2">
    <location>
        <begin position="78"/>
        <end position="96"/>
    </location>
</feature>
<keyword evidence="4" id="KW-1185">Reference proteome</keyword>
<evidence type="ECO:0000256" key="1">
    <source>
        <dbReference type="SAM" id="MobiDB-lite"/>
    </source>
</evidence>